<feature type="non-terminal residue" evidence="2">
    <location>
        <position position="162"/>
    </location>
</feature>
<dbReference type="InterPro" id="IPR039276">
    <property type="entry name" value="SHH1/2"/>
</dbReference>
<dbReference type="PANTHER" id="PTHR33827:SF3">
    <property type="entry name" value="OS09G0346900 PROTEIN"/>
    <property type="match status" value="1"/>
</dbReference>
<dbReference type="GO" id="GO:0003682">
    <property type="term" value="F:chromatin binding"/>
    <property type="evidence" value="ECO:0007669"/>
    <property type="project" value="InterPro"/>
</dbReference>
<dbReference type="EMBL" id="JAJJMB010001069">
    <property type="protein sequence ID" value="KAI3959415.1"/>
    <property type="molecule type" value="Genomic_DNA"/>
</dbReference>
<keyword evidence="3" id="KW-1185">Reference proteome</keyword>
<dbReference type="InterPro" id="IPR032001">
    <property type="entry name" value="SAWADEE_dom"/>
</dbReference>
<dbReference type="PANTHER" id="PTHR33827">
    <property type="entry name" value="PROTEIN SAWADEE HOMEODOMAIN HOMOLOG 2"/>
    <property type="match status" value="1"/>
</dbReference>
<name>A0AAD4XXZ4_9MAGN</name>
<comment type="caution">
    <text evidence="2">The sequence shown here is derived from an EMBL/GenBank/DDBJ whole genome shotgun (WGS) entry which is preliminary data.</text>
</comment>
<dbReference type="Gene3D" id="2.30.30.140">
    <property type="match status" value="1"/>
</dbReference>
<dbReference type="Pfam" id="PF16719">
    <property type="entry name" value="SAWADEE"/>
    <property type="match status" value="1"/>
</dbReference>
<evidence type="ECO:0000313" key="3">
    <source>
        <dbReference type="Proteomes" id="UP001202328"/>
    </source>
</evidence>
<reference evidence="2" key="1">
    <citation type="submission" date="2022-04" db="EMBL/GenBank/DDBJ databases">
        <title>A functionally conserved STORR gene fusion in Papaver species that diverged 16.8 million years ago.</title>
        <authorList>
            <person name="Catania T."/>
        </authorList>
    </citation>
    <scope>NUCLEOTIDE SEQUENCE</scope>
    <source>
        <strain evidence="2">S-188037</strain>
    </source>
</reference>
<organism evidence="2 3">
    <name type="scientific">Papaver atlanticum</name>
    <dbReference type="NCBI Taxonomy" id="357466"/>
    <lineage>
        <taxon>Eukaryota</taxon>
        <taxon>Viridiplantae</taxon>
        <taxon>Streptophyta</taxon>
        <taxon>Embryophyta</taxon>
        <taxon>Tracheophyta</taxon>
        <taxon>Spermatophyta</taxon>
        <taxon>Magnoliopsida</taxon>
        <taxon>Ranunculales</taxon>
        <taxon>Papaveraceae</taxon>
        <taxon>Papaveroideae</taxon>
        <taxon>Papaver</taxon>
    </lineage>
</organism>
<dbReference type="AlphaFoldDB" id="A0AAD4XXZ4"/>
<sequence>DEWVNAYKAILERSIPIEPSECGTVEVGDLVVCFQESEAQAIYFDAHVLEIRRTLLEQMLHMRNVFAGLLTRKSIEERCEQLRAGVEMGSPDYMIKISLSPRKHIDVMLKETNRDLISMLSIQFHIKLLSNCNQVISPIFKMQQEENTSVLTVCSSTLSTVK</sequence>
<gene>
    <name evidence="2" type="ORF">MKW98_019005</name>
</gene>
<protein>
    <recommendedName>
        <fullName evidence="1">SAWADEE domain-containing protein</fullName>
    </recommendedName>
</protein>
<dbReference type="Proteomes" id="UP001202328">
    <property type="component" value="Unassembled WGS sequence"/>
</dbReference>
<evidence type="ECO:0000259" key="1">
    <source>
        <dbReference type="Pfam" id="PF16719"/>
    </source>
</evidence>
<accession>A0AAD4XXZ4</accession>
<evidence type="ECO:0000313" key="2">
    <source>
        <dbReference type="EMBL" id="KAI3959415.1"/>
    </source>
</evidence>
<feature type="domain" description="SAWADEE" evidence="1">
    <location>
        <begin position="1"/>
        <end position="54"/>
    </location>
</feature>
<proteinExistence type="predicted"/>